<evidence type="ECO:0008006" key="4">
    <source>
        <dbReference type="Google" id="ProtNLM"/>
    </source>
</evidence>
<name>M0AUN6_9EURY</name>
<protein>
    <recommendedName>
        <fullName evidence="4">AMP-dependent synthetase and ligase</fullName>
    </recommendedName>
</protein>
<dbReference type="EMBL" id="AOIN01000046">
    <property type="protein sequence ID" value="ELZ01079.1"/>
    <property type="molecule type" value="Genomic_DNA"/>
</dbReference>
<feature type="region of interest" description="Disordered" evidence="1">
    <location>
        <begin position="216"/>
        <end position="268"/>
    </location>
</feature>
<keyword evidence="3" id="KW-1185">Reference proteome</keyword>
<evidence type="ECO:0000256" key="1">
    <source>
        <dbReference type="SAM" id="MobiDB-lite"/>
    </source>
</evidence>
<evidence type="ECO:0000313" key="3">
    <source>
        <dbReference type="Proteomes" id="UP000011693"/>
    </source>
</evidence>
<dbReference type="Proteomes" id="UP000011693">
    <property type="component" value="Unassembled WGS sequence"/>
</dbReference>
<sequence>MTAHVATVDELFTRERRDERTVLVDTTRRDYDAHWLCTSAWKAGNFLRHAGVREGVTVGVAGNGPVALLACFGATLLGATTRPNPPADLADETNLQAIVAPVDELESDRYELPRGTSMLGYGDKPETPGIKNFDAGLWSENPSFPPQSLSPETGLLTDGSRTVSHARALESARNLIDEYEIEAGDRVVVREPLAAVEVAIAGVFAPLLAGAVTVLEGESGDEDEGDDAVRERAEVDEDATVYTISDATTEESATQIDPTVLSLSDRTS</sequence>
<dbReference type="InterPro" id="IPR042099">
    <property type="entry name" value="ANL_N_sf"/>
</dbReference>
<reference evidence="2 3" key="1">
    <citation type="journal article" date="2014" name="PLoS Genet.">
        <title>Phylogenetically driven sequencing of extremely halophilic archaea reveals strategies for static and dynamic osmo-response.</title>
        <authorList>
            <person name="Becker E.A."/>
            <person name="Seitzer P.M."/>
            <person name="Tritt A."/>
            <person name="Larsen D."/>
            <person name="Krusor M."/>
            <person name="Yao A.I."/>
            <person name="Wu D."/>
            <person name="Madern D."/>
            <person name="Eisen J.A."/>
            <person name="Darling A.E."/>
            <person name="Facciotti M.T."/>
        </authorList>
    </citation>
    <scope>NUCLEOTIDE SEQUENCE [LARGE SCALE GENOMIC DNA]</scope>
    <source>
        <strain evidence="2 3">JCM 10990</strain>
    </source>
</reference>
<dbReference type="PATRIC" id="fig|1227492.4.peg.1513"/>
<dbReference type="RefSeq" id="WP_006166945.1">
    <property type="nucleotide sequence ID" value="NZ_AOIN01000046.1"/>
</dbReference>
<dbReference type="STRING" id="1227492.C482_07761"/>
<organism evidence="2 3">
    <name type="scientific">Natrialba chahannaoensis JCM 10990</name>
    <dbReference type="NCBI Taxonomy" id="1227492"/>
    <lineage>
        <taxon>Archaea</taxon>
        <taxon>Methanobacteriati</taxon>
        <taxon>Methanobacteriota</taxon>
        <taxon>Stenosarchaea group</taxon>
        <taxon>Halobacteria</taxon>
        <taxon>Halobacteriales</taxon>
        <taxon>Natrialbaceae</taxon>
        <taxon>Natrialba</taxon>
    </lineage>
</organism>
<dbReference type="SUPFAM" id="SSF56801">
    <property type="entry name" value="Acetyl-CoA synthetase-like"/>
    <property type="match status" value="1"/>
</dbReference>
<gene>
    <name evidence="2" type="ORF">C482_07761</name>
</gene>
<feature type="compositionally biased region" description="Polar residues" evidence="1">
    <location>
        <begin position="242"/>
        <end position="268"/>
    </location>
</feature>
<proteinExistence type="predicted"/>
<dbReference type="OrthoDB" id="205088at2157"/>
<evidence type="ECO:0000313" key="2">
    <source>
        <dbReference type="EMBL" id="ELZ01079.1"/>
    </source>
</evidence>
<dbReference type="Gene3D" id="3.40.50.12780">
    <property type="entry name" value="N-terminal domain of ligase-like"/>
    <property type="match status" value="1"/>
</dbReference>
<dbReference type="AlphaFoldDB" id="M0AUN6"/>
<accession>M0AUN6</accession>
<comment type="caution">
    <text evidence="2">The sequence shown here is derived from an EMBL/GenBank/DDBJ whole genome shotgun (WGS) entry which is preliminary data.</text>
</comment>